<dbReference type="Proteomes" id="UP000305948">
    <property type="component" value="Unassembled WGS sequence"/>
</dbReference>
<dbReference type="STRING" id="5364.A0A5C3NEY7"/>
<dbReference type="InterPro" id="IPR036047">
    <property type="entry name" value="F-box-like_dom_sf"/>
</dbReference>
<dbReference type="PROSITE" id="PS50181">
    <property type="entry name" value="FBOX"/>
    <property type="match status" value="1"/>
</dbReference>
<dbReference type="OrthoDB" id="2745718at2759"/>
<reference evidence="2 3" key="1">
    <citation type="journal article" date="2019" name="Nat. Ecol. Evol.">
        <title>Megaphylogeny resolves global patterns of mushroom evolution.</title>
        <authorList>
            <person name="Varga T."/>
            <person name="Krizsan K."/>
            <person name="Foldi C."/>
            <person name="Dima B."/>
            <person name="Sanchez-Garcia M."/>
            <person name="Sanchez-Ramirez S."/>
            <person name="Szollosi G.J."/>
            <person name="Szarkandi J.G."/>
            <person name="Papp V."/>
            <person name="Albert L."/>
            <person name="Andreopoulos W."/>
            <person name="Angelini C."/>
            <person name="Antonin V."/>
            <person name="Barry K.W."/>
            <person name="Bougher N.L."/>
            <person name="Buchanan P."/>
            <person name="Buyck B."/>
            <person name="Bense V."/>
            <person name="Catcheside P."/>
            <person name="Chovatia M."/>
            <person name="Cooper J."/>
            <person name="Damon W."/>
            <person name="Desjardin D."/>
            <person name="Finy P."/>
            <person name="Geml J."/>
            <person name="Haridas S."/>
            <person name="Hughes K."/>
            <person name="Justo A."/>
            <person name="Karasinski D."/>
            <person name="Kautmanova I."/>
            <person name="Kiss B."/>
            <person name="Kocsube S."/>
            <person name="Kotiranta H."/>
            <person name="LaButti K.M."/>
            <person name="Lechner B.E."/>
            <person name="Liimatainen K."/>
            <person name="Lipzen A."/>
            <person name="Lukacs Z."/>
            <person name="Mihaltcheva S."/>
            <person name="Morgado L.N."/>
            <person name="Niskanen T."/>
            <person name="Noordeloos M.E."/>
            <person name="Ohm R.A."/>
            <person name="Ortiz-Santana B."/>
            <person name="Ovrebo C."/>
            <person name="Racz N."/>
            <person name="Riley R."/>
            <person name="Savchenko A."/>
            <person name="Shiryaev A."/>
            <person name="Soop K."/>
            <person name="Spirin V."/>
            <person name="Szebenyi C."/>
            <person name="Tomsovsky M."/>
            <person name="Tulloss R.E."/>
            <person name="Uehling J."/>
            <person name="Grigoriev I.V."/>
            <person name="Vagvolgyi C."/>
            <person name="Papp T."/>
            <person name="Martin F.M."/>
            <person name="Miettinen O."/>
            <person name="Hibbett D.S."/>
            <person name="Nagy L.G."/>
        </authorList>
    </citation>
    <scope>NUCLEOTIDE SEQUENCE [LARGE SCALE GENOMIC DNA]</scope>
    <source>
        <strain evidence="2 3">OMC1185</strain>
    </source>
</reference>
<evidence type="ECO:0000313" key="2">
    <source>
        <dbReference type="EMBL" id="TFK55467.1"/>
    </source>
</evidence>
<sequence length="517" mass="58983">MTAGHSWAELPPELFIRVLAELDLRSIAACKRVCRSLYELIESTAELQYQIELSVAGMEDGLSKNLSIVSRLERLRAHQKAWTALKWAEEIWVPIALSGTWELYGGVWAARAWDTRGLAFMQEPSIFREIPMKQWVIEDLGFAIRDFSLDISQDLLVLVELPTPDSSGDFPPCRIHVRTMSTGEPHPLAQSPLLLHKPYLFDSAWTFSLIIMDRHLGIMFRCPEGEHGPEHELVIWDWKSGSLKMTRPGIEMESFAFLTDTLVVITLFTFRQERPAVMCLKPVLCITDFTKYSSTYRGAAGNHTVQLGLPELTPGVFPSNMKIRMDPAPAFSPSASQGVPFHIDSTNRVFIVTFTAASRHVHAPVTLFIPLKTVLSWYHTGRREIDWEEWGTRGTRILGTLRTSPHWLCYVYGPKFVHRSIPEEIDVYDFNELAIRRLQAALEVPENVRIVTEPSRFEHSGVFSEEVTTSAPYMVTTARLPERLAEDPFTIPMLTEDNLFFITRREDSLRRCCLLTF</sequence>
<name>A0A5C3NEY7_9AGAM</name>
<gene>
    <name evidence="2" type="ORF">OE88DRAFT_622844</name>
</gene>
<evidence type="ECO:0000313" key="3">
    <source>
        <dbReference type="Proteomes" id="UP000305948"/>
    </source>
</evidence>
<evidence type="ECO:0000259" key="1">
    <source>
        <dbReference type="PROSITE" id="PS50181"/>
    </source>
</evidence>
<keyword evidence="3" id="KW-1185">Reference proteome</keyword>
<dbReference type="EMBL" id="ML213504">
    <property type="protein sequence ID" value="TFK55467.1"/>
    <property type="molecule type" value="Genomic_DNA"/>
</dbReference>
<dbReference type="AlphaFoldDB" id="A0A5C3NEY7"/>
<accession>A0A5C3NEY7</accession>
<dbReference type="Pfam" id="PF12937">
    <property type="entry name" value="F-box-like"/>
    <property type="match status" value="1"/>
</dbReference>
<dbReference type="InterPro" id="IPR001810">
    <property type="entry name" value="F-box_dom"/>
</dbReference>
<dbReference type="CDD" id="cd09917">
    <property type="entry name" value="F-box_SF"/>
    <property type="match status" value="1"/>
</dbReference>
<dbReference type="SUPFAM" id="SSF81383">
    <property type="entry name" value="F-box domain"/>
    <property type="match status" value="1"/>
</dbReference>
<organism evidence="2 3">
    <name type="scientific">Heliocybe sulcata</name>
    <dbReference type="NCBI Taxonomy" id="5364"/>
    <lineage>
        <taxon>Eukaryota</taxon>
        <taxon>Fungi</taxon>
        <taxon>Dikarya</taxon>
        <taxon>Basidiomycota</taxon>
        <taxon>Agaricomycotina</taxon>
        <taxon>Agaricomycetes</taxon>
        <taxon>Gloeophyllales</taxon>
        <taxon>Gloeophyllaceae</taxon>
        <taxon>Heliocybe</taxon>
    </lineage>
</organism>
<feature type="domain" description="F-box" evidence="1">
    <location>
        <begin position="4"/>
        <end position="52"/>
    </location>
</feature>
<proteinExistence type="predicted"/>
<dbReference type="Gene3D" id="1.20.1280.50">
    <property type="match status" value="1"/>
</dbReference>
<protein>
    <recommendedName>
        <fullName evidence="1">F-box domain-containing protein</fullName>
    </recommendedName>
</protein>
<dbReference type="SMART" id="SM00256">
    <property type="entry name" value="FBOX"/>
    <property type="match status" value="1"/>
</dbReference>